<keyword evidence="2" id="KW-1185">Reference proteome</keyword>
<dbReference type="Gene3D" id="3.30.470.20">
    <property type="entry name" value="ATP-grasp fold, B domain"/>
    <property type="match status" value="1"/>
</dbReference>
<dbReference type="InterPro" id="IPR004344">
    <property type="entry name" value="TTL/TTLL_fam"/>
</dbReference>
<dbReference type="EMBL" id="CAJZBQ010000053">
    <property type="protein sequence ID" value="CAG9331608.1"/>
    <property type="molecule type" value="Genomic_DNA"/>
</dbReference>
<accession>A0AAU9JV22</accession>
<comment type="caution">
    <text evidence="1">The sequence shown here is derived from an EMBL/GenBank/DDBJ whole genome shotgun (WGS) entry which is preliminary data.</text>
</comment>
<dbReference type="PANTHER" id="PTHR46069">
    <property type="entry name" value="TUBULIN TYROSINE LIGASE"/>
    <property type="match status" value="1"/>
</dbReference>
<evidence type="ECO:0008006" key="3">
    <source>
        <dbReference type="Google" id="ProtNLM"/>
    </source>
</evidence>
<dbReference type="PANTHER" id="PTHR46069:SF1">
    <property type="entry name" value="CHROMOSOME UNDETERMINED SCAFFOLD_125, WHOLE GENOME SHOTGUN SEQUENCE"/>
    <property type="match status" value="1"/>
</dbReference>
<dbReference type="Pfam" id="PF03133">
    <property type="entry name" value="TTL"/>
    <property type="match status" value="1"/>
</dbReference>
<evidence type="ECO:0000313" key="1">
    <source>
        <dbReference type="EMBL" id="CAG9331608.1"/>
    </source>
</evidence>
<reference evidence="1" key="1">
    <citation type="submission" date="2021-09" db="EMBL/GenBank/DDBJ databases">
        <authorList>
            <consortium name="AG Swart"/>
            <person name="Singh M."/>
            <person name="Singh A."/>
            <person name="Seah K."/>
            <person name="Emmerich C."/>
        </authorList>
    </citation>
    <scope>NUCLEOTIDE SEQUENCE</scope>
    <source>
        <strain evidence="1">ATCC30299</strain>
    </source>
</reference>
<evidence type="ECO:0000313" key="2">
    <source>
        <dbReference type="Proteomes" id="UP001162131"/>
    </source>
</evidence>
<dbReference type="PROSITE" id="PS51221">
    <property type="entry name" value="TTL"/>
    <property type="match status" value="1"/>
</dbReference>
<organism evidence="1 2">
    <name type="scientific">Blepharisma stoltei</name>
    <dbReference type="NCBI Taxonomy" id="1481888"/>
    <lineage>
        <taxon>Eukaryota</taxon>
        <taxon>Sar</taxon>
        <taxon>Alveolata</taxon>
        <taxon>Ciliophora</taxon>
        <taxon>Postciliodesmatophora</taxon>
        <taxon>Heterotrichea</taxon>
        <taxon>Heterotrichida</taxon>
        <taxon>Blepharismidae</taxon>
        <taxon>Blepharisma</taxon>
    </lineage>
</organism>
<protein>
    <recommendedName>
        <fullName evidence="3">Tubulin-tyrosine ligase</fullName>
    </recommendedName>
</protein>
<dbReference type="AlphaFoldDB" id="A0AAU9JV22"/>
<proteinExistence type="predicted"/>
<dbReference type="SUPFAM" id="SSF56059">
    <property type="entry name" value="Glutathione synthetase ATP-binding domain-like"/>
    <property type="match status" value="1"/>
</dbReference>
<sequence>MFKNKPAPRLVIHKNIIEMIKAKSKEREQEMRSKGLGNQADQLRPTSAFICEICKKLKLPKPPHVILEQSSQFCACNSSLRMVYSPFHSNIAKKKLSLTSSFNPSILRSRSKPINLKNHSEKNLVATGVRITTEQRKRSISVPDSNRFEFTTPIPDLTYYETIEREYKYLIFKGNNSSLIQSILKLRPNWSEAENGRQSLQFIWHPTSVKARFDRLMPYLPIQVINHFEFHAQLSNKLLLYNNMVNYCRLKSIDITKLMPITFPLNVGSKDFTAQMSKFIGFFKTCSSSDSKNFWLLKPSGFNRGRGIHIFNEISTLRSLLADTQFSSQNPSKTTGLIKKSPFSTKFVLQKYIENPLLIDGRKFDIRVWVLITHEYDCFFFSQGYLRTSSESFTLDEDKLTSEYIHLTNNAIQKDGSGYGKFEAGNQLPFSFLQKYLNKQFPSITSPLERLVTSMKELVAHSLKSVKGKLNPNNRQFCFEIFGYDFIIDSTMKPWLIECNTNPCLELSSPLLQQLIPRMVNDAFKLTLDVIFPIKSSYSLNIPTIVHLQEHNQWEFLVSLKKSSCND</sequence>
<name>A0AAU9JV22_9CILI</name>
<gene>
    <name evidence="1" type="ORF">BSTOLATCC_MIC53673</name>
</gene>
<dbReference type="Proteomes" id="UP001162131">
    <property type="component" value="Unassembled WGS sequence"/>
</dbReference>